<dbReference type="PROSITE" id="PS00178">
    <property type="entry name" value="AA_TRNA_LIGASE_I"/>
    <property type="match status" value="1"/>
</dbReference>
<dbReference type="FunFam" id="3.40.50.620:FF:000075">
    <property type="entry name" value="Isoleucine--tRNA ligase"/>
    <property type="match status" value="1"/>
</dbReference>
<dbReference type="PANTHER" id="PTHR42780:SF1">
    <property type="entry name" value="ISOLEUCINE--TRNA LIGASE, CYTOPLASMIC"/>
    <property type="match status" value="1"/>
</dbReference>
<keyword evidence="7 15" id="KW-0479">Metal-binding</keyword>
<dbReference type="GO" id="GO:0008270">
    <property type="term" value="F:zinc ion binding"/>
    <property type="evidence" value="ECO:0007669"/>
    <property type="project" value="UniProtKB-UniRule"/>
</dbReference>
<dbReference type="PANTHER" id="PTHR42780">
    <property type="entry name" value="SOLEUCYL-TRNA SYNTHETASE"/>
    <property type="match status" value="1"/>
</dbReference>
<dbReference type="SUPFAM" id="SSF50677">
    <property type="entry name" value="ValRS/IleRS/LeuRS editing domain"/>
    <property type="match status" value="1"/>
</dbReference>
<dbReference type="SUPFAM" id="SSF52374">
    <property type="entry name" value="Nucleotidylyl transferase"/>
    <property type="match status" value="1"/>
</dbReference>
<evidence type="ECO:0000256" key="5">
    <source>
        <dbReference type="ARBA" id="ARBA00022490"/>
    </source>
</evidence>
<feature type="short sequence motif" description="'KMSKS' region" evidence="15">
    <location>
        <begin position="606"/>
        <end position="610"/>
    </location>
</feature>
<comment type="caution">
    <text evidence="18">The sequence shown here is derived from an EMBL/GenBank/DDBJ whole genome shotgun (WGS) entry which is preliminary data.</text>
</comment>
<evidence type="ECO:0000259" key="16">
    <source>
        <dbReference type="Pfam" id="PF00133"/>
    </source>
</evidence>
<proteinExistence type="inferred from homology"/>
<evidence type="ECO:0000256" key="4">
    <source>
        <dbReference type="ARBA" id="ARBA00011245"/>
    </source>
</evidence>
<accession>A0A1E3AID8</accession>
<dbReference type="RefSeq" id="WP_069151299.1">
    <property type="nucleotide sequence ID" value="NZ_MCGH01000001.1"/>
</dbReference>
<dbReference type="GO" id="GO:0005737">
    <property type="term" value="C:cytoplasm"/>
    <property type="evidence" value="ECO:0007669"/>
    <property type="project" value="UniProtKB-SubCell"/>
</dbReference>
<dbReference type="GO" id="GO:0000049">
    <property type="term" value="F:tRNA binding"/>
    <property type="evidence" value="ECO:0007669"/>
    <property type="project" value="InterPro"/>
</dbReference>
<comment type="subunit">
    <text evidence="4 15">Monomer.</text>
</comment>
<feature type="binding site" evidence="15">
    <location>
        <position position="609"/>
    </location>
    <ligand>
        <name>ATP</name>
        <dbReference type="ChEBI" id="CHEBI:30616"/>
    </ligand>
</feature>
<dbReference type="HAMAP" id="MF_02003">
    <property type="entry name" value="Ile_tRNA_synth_type2"/>
    <property type="match status" value="1"/>
</dbReference>
<comment type="subcellular location">
    <subcellularLocation>
        <location evidence="2 15">Cytoplasm</location>
    </subcellularLocation>
</comment>
<dbReference type="PATRIC" id="fig|1432052.4.peg.156"/>
<keyword evidence="12 15" id="KW-0030">Aminoacyl-tRNA synthetase</keyword>
<comment type="function">
    <text evidence="13 15">Catalyzes the attachment of isoleucine to tRNA(Ile). As IleRS can inadvertently accommodate and process structurally similar amino acids such as valine, to avoid such errors it has two additional distinct tRNA(Ile)-dependent editing activities. One activity is designated as 'pretransfer' editing and involves the hydrolysis of activated Val-AMP. The other activity is designated 'posttransfer' editing and involves deacylation of mischarged Val-tRNA(Ile).</text>
</comment>
<comment type="domain">
    <text evidence="15">IleRS has two distinct active sites: one for aminoacylation and one for editing. The misactivated valine is translocated from the active site to the editing site, which sterically excludes the correctly activated isoleucine. The single editing site contains two valyl binding pockets, one specific for each substrate (Val-AMP or Val-tRNA(Ile)).</text>
</comment>
<name>A0A1E3AID8_9FIRM</name>
<protein>
    <recommendedName>
        <fullName evidence="15">Isoleucine--tRNA ligase</fullName>
        <ecNumber evidence="15">6.1.1.5</ecNumber>
    </recommendedName>
    <alternativeName>
        <fullName evidence="15">Isoleucyl-tRNA synthetase</fullName>
        <shortName evidence="15">IleRS</shortName>
    </alternativeName>
</protein>
<comment type="similarity">
    <text evidence="3 15">Belongs to the class-I aminoacyl-tRNA synthetase family. IleS type 2 subfamily.</text>
</comment>
<evidence type="ECO:0000256" key="14">
    <source>
        <dbReference type="ARBA" id="ARBA00048359"/>
    </source>
</evidence>
<dbReference type="GO" id="GO:0004822">
    <property type="term" value="F:isoleucine-tRNA ligase activity"/>
    <property type="evidence" value="ECO:0007669"/>
    <property type="project" value="UniProtKB-UniRule"/>
</dbReference>
<evidence type="ECO:0000256" key="7">
    <source>
        <dbReference type="ARBA" id="ARBA00022723"/>
    </source>
</evidence>
<evidence type="ECO:0000256" key="10">
    <source>
        <dbReference type="ARBA" id="ARBA00022840"/>
    </source>
</evidence>
<dbReference type="InterPro" id="IPR033709">
    <property type="entry name" value="Anticodon_Ile_ABEc"/>
</dbReference>
<dbReference type="InterPro" id="IPR009008">
    <property type="entry name" value="Val/Leu/Ile-tRNA-synth_edit"/>
</dbReference>
<dbReference type="Gene3D" id="3.40.50.620">
    <property type="entry name" value="HUPs"/>
    <property type="match status" value="2"/>
</dbReference>
<evidence type="ECO:0000256" key="6">
    <source>
        <dbReference type="ARBA" id="ARBA00022598"/>
    </source>
</evidence>
<dbReference type="GO" id="GO:0006428">
    <property type="term" value="P:isoleucyl-tRNA aminoacylation"/>
    <property type="evidence" value="ECO:0007669"/>
    <property type="project" value="UniProtKB-UniRule"/>
</dbReference>
<dbReference type="InterPro" id="IPR013155">
    <property type="entry name" value="M/V/L/I-tRNA-synth_anticd-bd"/>
</dbReference>
<dbReference type="InterPro" id="IPR023586">
    <property type="entry name" value="Ile-tRNA-ligase_type2"/>
</dbReference>
<keyword evidence="8 15" id="KW-0547">Nucleotide-binding</keyword>
<dbReference type="InterPro" id="IPR001412">
    <property type="entry name" value="aa-tRNA-synth_I_CS"/>
</dbReference>
<dbReference type="GO" id="GO:0005524">
    <property type="term" value="F:ATP binding"/>
    <property type="evidence" value="ECO:0007669"/>
    <property type="project" value="UniProtKB-UniRule"/>
</dbReference>
<keyword evidence="9 15" id="KW-0862">Zinc</keyword>
<dbReference type="PRINTS" id="PR00984">
    <property type="entry name" value="TRNASYNTHILE"/>
</dbReference>
<dbReference type="EMBL" id="MCGH01000001">
    <property type="protein sequence ID" value="ODM08515.1"/>
    <property type="molecule type" value="Genomic_DNA"/>
</dbReference>
<keyword evidence="11 15" id="KW-0648">Protein biosynthesis</keyword>
<evidence type="ECO:0000256" key="15">
    <source>
        <dbReference type="HAMAP-Rule" id="MF_02003"/>
    </source>
</evidence>
<feature type="domain" description="Aminoacyl-tRNA synthetase class Ia" evidence="16">
    <location>
        <begin position="21"/>
        <end position="637"/>
    </location>
</feature>
<dbReference type="Gene3D" id="1.10.730.10">
    <property type="entry name" value="Isoleucyl-tRNA Synthetase, Domain 1"/>
    <property type="match status" value="1"/>
</dbReference>
<gene>
    <name evidence="15 18" type="primary">ileS</name>
    <name evidence="18" type="ORF">BEI61_00144</name>
</gene>
<dbReference type="SUPFAM" id="SSF47323">
    <property type="entry name" value="Anticodon-binding domain of a subclass of class I aminoacyl-tRNA synthetases"/>
    <property type="match status" value="1"/>
</dbReference>
<dbReference type="NCBIfam" id="TIGR00392">
    <property type="entry name" value="ileS"/>
    <property type="match status" value="1"/>
</dbReference>
<keyword evidence="6 15" id="KW-0436">Ligase</keyword>
<dbReference type="EC" id="6.1.1.5" evidence="15"/>
<dbReference type="Pfam" id="PF00133">
    <property type="entry name" value="tRNA-synt_1"/>
    <property type="match status" value="1"/>
</dbReference>
<dbReference type="CDD" id="cd00818">
    <property type="entry name" value="IleRS_core"/>
    <property type="match status" value="1"/>
</dbReference>
<dbReference type="AlphaFoldDB" id="A0A1E3AID8"/>
<keyword evidence="10 15" id="KW-0067">ATP-binding</keyword>
<sequence length="1055" mass="120249">MSLYTKVNTDLNFVEREHEVEKFWEDRKIFEKSMKIREGSPTYTFYDGPPTANGKPHIGHVETRAIKDMIPRYRTMKGYMVPRKAGWDTHGLPVELEVEKLLGLDGKEQIEEYGIAPFIEKCKESVWKYKGMWEDFSRKVGFWADMDDPYVTYHDEYIESEWWALKKIWDKGLLYKGFKIVPYCPRCGTPLSSHEVAQGYKDVKERSAIARFKVKGEDAYILAWTTTPWTLPSNVALCVNPKETYVKAKAADGFTYYMAQALLDTVLGDLNKENPEVPAYEVLETYVGKDLEYKEYEPLFDCAVETCEKQHKKAFYVTCDNYVTLTDGTGVVHIAPAFGEDDANVGRNYDLPFVQLVDTKGEMTKETPWAGTFCKDADPVILKELAAADLLFSAPKFEHSYPFCWRCDTPLIYYARESWFIKMTAVKEHLIANNNTINWIPESIGKGRFGDWLENIQDWGLSRNRYWGTPLNIWQCDCGEMLSVGSREELEKLSGNPEAKTVELHRPYIDAITIPCPKCGKPMKRVPEVIDCWFDSGAMPFAQHHYPFENKETFEQQFPAQFISEAVDQTRGWFYSLLAESTLLFDQTSFENVIVLGLVQDENGQKMSKSKGNAIDPFDALNEYGADAIRWYFYSSSAPWLPSRFHGKAVIEGQRKFMGTLWNTYAFFVLYANIDNFDATKYKLEADKLSVLDKWLLSRLNTLITEVDTRLDAYQIPEAARALQDFVDDCSNWYVRRSRERFWAKGMEQDKINAYMTLYTALVTVSKLAAPMIPFMTEEIYLNLVRGLDKNAPESVHLCDFPKADPAFVDKELEEAMEEVLDIVVMGRACRNTANIKNRQPIGTMFVKAGNTLSDFYKEIVEDELNVKKVVFTDDVRDFTTYTFKPQLRTVGPKYGKQLGGIQKTLAALDGNAAMDELNASGSLTFDVNGVEVSLTKEDLLIEMTQKEGYVSEADNNMTVVLDTNLSDELIEEGFVFEIISKIQTMRKEAGFEVMDHIRVSLCGNETVAGIASSNQEFIAGKVLADSITAGDMLAVSKEWNVNGENVTIAIEKVN</sequence>
<dbReference type="InterPro" id="IPR014729">
    <property type="entry name" value="Rossmann-like_a/b/a_fold"/>
</dbReference>
<evidence type="ECO:0000256" key="9">
    <source>
        <dbReference type="ARBA" id="ARBA00022833"/>
    </source>
</evidence>
<evidence type="ECO:0000256" key="2">
    <source>
        <dbReference type="ARBA" id="ARBA00004496"/>
    </source>
</evidence>
<dbReference type="CDD" id="cd07961">
    <property type="entry name" value="Anticodon_Ia_Ile_ABEc"/>
    <property type="match status" value="1"/>
</dbReference>
<feature type="short sequence motif" description="'HIGH' region" evidence="15">
    <location>
        <begin position="50"/>
        <end position="60"/>
    </location>
</feature>
<dbReference type="Pfam" id="PF08264">
    <property type="entry name" value="Anticodon_1"/>
    <property type="match status" value="1"/>
</dbReference>
<evidence type="ECO:0000256" key="8">
    <source>
        <dbReference type="ARBA" id="ARBA00022741"/>
    </source>
</evidence>
<evidence type="ECO:0000256" key="13">
    <source>
        <dbReference type="ARBA" id="ARBA00025217"/>
    </source>
</evidence>
<feature type="domain" description="Methionyl/Valyl/Leucyl/Isoleucyl-tRNA synthetase anticodon-binding" evidence="17">
    <location>
        <begin position="693"/>
        <end position="842"/>
    </location>
</feature>
<dbReference type="Proteomes" id="UP000094067">
    <property type="component" value="Unassembled WGS sequence"/>
</dbReference>
<dbReference type="GO" id="GO:0002161">
    <property type="term" value="F:aminoacyl-tRNA deacylase activity"/>
    <property type="evidence" value="ECO:0007669"/>
    <property type="project" value="InterPro"/>
</dbReference>
<evidence type="ECO:0000256" key="12">
    <source>
        <dbReference type="ARBA" id="ARBA00023146"/>
    </source>
</evidence>
<comment type="catalytic activity">
    <reaction evidence="14 15">
        <text>tRNA(Ile) + L-isoleucine + ATP = L-isoleucyl-tRNA(Ile) + AMP + diphosphate</text>
        <dbReference type="Rhea" id="RHEA:11060"/>
        <dbReference type="Rhea" id="RHEA-COMP:9666"/>
        <dbReference type="Rhea" id="RHEA-COMP:9695"/>
        <dbReference type="ChEBI" id="CHEBI:30616"/>
        <dbReference type="ChEBI" id="CHEBI:33019"/>
        <dbReference type="ChEBI" id="CHEBI:58045"/>
        <dbReference type="ChEBI" id="CHEBI:78442"/>
        <dbReference type="ChEBI" id="CHEBI:78528"/>
        <dbReference type="ChEBI" id="CHEBI:456215"/>
        <dbReference type="EC" id="6.1.1.5"/>
    </reaction>
</comment>
<dbReference type="Pfam" id="PF19302">
    <property type="entry name" value="DUF5915"/>
    <property type="match status" value="1"/>
</dbReference>
<dbReference type="FunFam" id="3.40.50.620:FF:000063">
    <property type="entry name" value="Isoleucine--tRNA ligase"/>
    <property type="match status" value="1"/>
</dbReference>
<organism evidence="18 19">
    <name type="scientific">Eisenbergiella tayi</name>
    <dbReference type="NCBI Taxonomy" id="1432052"/>
    <lineage>
        <taxon>Bacteria</taxon>
        <taxon>Bacillati</taxon>
        <taxon>Bacillota</taxon>
        <taxon>Clostridia</taxon>
        <taxon>Lachnospirales</taxon>
        <taxon>Lachnospiraceae</taxon>
        <taxon>Eisenbergiella</taxon>
    </lineage>
</organism>
<comment type="cofactor">
    <cofactor evidence="1 15">
        <name>Zn(2+)</name>
        <dbReference type="ChEBI" id="CHEBI:29105"/>
    </cofactor>
</comment>
<evidence type="ECO:0000259" key="17">
    <source>
        <dbReference type="Pfam" id="PF08264"/>
    </source>
</evidence>
<dbReference type="InterPro" id="IPR002301">
    <property type="entry name" value="Ile-tRNA-ligase"/>
</dbReference>
<evidence type="ECO:0000256" key="3">
    <source>
        <dbReference type="ARBA" id="ARBA00007078"/>
    </source>
</evidence>
<evidence type="ECO:0000256" key="1">
    <source>
        <dbReference type="ARBA" id="ARBA00001947"/>
    </source>
</evidence>
<evidence type="ECO:0000256" key="11">
    <source>
        <dbReference type="ARBA" id="ARBA00022917"/>
    </source>
</evidence>
<dbReference type="InterPro" id="IPR002300">
    <property type="entry name" value="aa-tRNA-synth_Ia"/>
</dbReference>
<dbReference type="InterPro" id="IPR009080">
    <property type="entry name" value="tRNAsynth_Ia_anticodon-bd"/>
</dbReference>
<keyword evidence="5 15" id="KW-0963">Cytoplasm</keyword>
<reference evidence="18 19" key="1">
    <citation type="submission" date="2016-07" db="EMBL/GenBank/DDBJ databases">
        <title>Characterization of isolates of Eisenbergiella tayi derived from blood cultures, using whole genome sequencing.</title>
        <authorList>
            <person name="Burdz T."/>
            <person name="Wiebe D."/>
            <person name="Huynh C."/>
            <person name="Bernard K."/>
        </authorList>
    </citation>
    <scope>NUCLEOTIDE SEQUENCE [LARGE SCALE GENOMIC DNA]</scope>
    <source>
        <strain evidence="18 19">NML 110608</strain>
    </source>
</reference>
<evidence type="ECO:0000313" key="19">
    <source>
        <dbReference type="Proteomes" id="UP000094067"/>
    </source>
</evidence>
<evidence type="ECO:0000313" key="18">
    <source>
        <dbReference type="EMBL" id="ODM08515.1"/>
    </source>
</evidence>